<feature type="compositionally biased region" description="Basic and acidic residues" evidence="1">
    <location>
        <begin position="88"/>
        <end position="108"/>
    </location>
</feature>
<feature type="compositionally biased region" description="Basic and acidic residues" evidence="1">
    <location>
        <begin position="123"/>
        <end position="155"/>
    </location>
</feature>
<sequence>MTRKKNMEASQNFDEFLGVYLEIMSKLLQSNREDGWTSLWLLVRLLCAIWCRDYQPKAKDNWREIVRLRMKAGDSRDLGGVTQHLSPGRRERSTTRIESPEATAEDRPPGGMIPGPGSHAGAKRIESQHDLTGKATLRYKDGESPGEAPRGHEAA</sequence>
<proteinExistence type="predicted"/>
<dbReference type="EMBL" id="GL888053">
    <property type="protein sequence ID" value="EGI68666.1"/>
    <property type="molecule type" value="Genomic_DNA"/>
</dbReference>
<feature type="region of interest" description="Disordered" evidence="1">
    <location>
        <begin position="76"/>
        <end position="155"/>
    </location>
</feature>
<gene>
    <name evidence="2" type="ORF">G5I_02600</name>
</gene>
<dbReference type="AlphaFoldDB" id="F4WAR0"/>
<reference evidence="2" key="1">
    <citation type="submission" date="2011-02" db="EMBL/GenBank/DDBJ databases">
        <title>The genome of the leaf-cutting ant Acromyrmex echinatior suggests key adaptations to social evolution and fungus farming.</title>
        <authorList>
            <person name="Nygaard S."/>
            <person name="Zhang G."/>
        </authorList>
    </citation>
    <scope>NUCLEOTIDE SEQUENCE</scope>
</reference>
<dbReference type="InParanoid" id="F4WAR0"/>
<organism evidence="3">
    <name type="scientific">Acromyrmex echinatior</name>
    <name type="common">Panamanian leafcutter ant</name>
    <name type="synonym">Acromyrmex octospinosus echinatior</name>
    <dbReference type="NCBI Taxonomy" id="103372"/>
    <lineage>
        <taxon>Eukaryota</taxon>
        <taxon>Metazoa</taxon>
        <taxon>Ecdysozoa</taxon>
        <taxon>Arthropoda</taxon>
        <taxon>Hexapoda</taxon>
        <taxon>Insecta</taxon>
        <taxon>Pterygota</taxon>
        <taxon>Neoptera</taxon>
        <taxon>Endopterygota</taxon>
        <taxon>Hymenoptera</taxon>
        <taxon>Apocrita</taxon>
        <taxon>Aculeata</taxon>
        <taxon>Formicoidea</taxon>
        <taxon>Formicidae</taxon>
        <taxon>Myrmicinae</taxon>
        <taxon>Acromyrmex</taxon>
    </lineage>
</organism>
<name>F4WAR0_ACREC</name>
<keyword evidence="3" id="KW-1185">Reference proteome</keyword>
<evidence type="ECO:0000256" key="1">
    <source>
        <dbReference type="SAM" id="MobiDB-lite"/>
    </source>
</evidence>
<evidence type="ECO:0000313" key="3">
    <source>
        <dbReference type="Proteomes" id="UP000007755"/>
    </source>
</evidence>
<dbReference type="Proteomes" id="UP000007755">
    <property type="component" value="Unassembled WGS sequence"/>
</dbReference>
<accession>F4WAR0</accession>
<evidence type="ECO:0000313" key="2">
    <source>
        <dbReference type="EMBL" id="EGI68666.1"/>
    </source>
</evidence>
<protein>
    <submittedName>
        <fullName evidence="2">Uncharacterized protein</fullName>
    </submittedName>
</protein>